<keyword evidence="1" id="KW-0408">Iron</keyword>
<feature type="active site" description="Nucleophile" evidence="6">
    <location>
        <position position="366"/>
    </location>
</feature>
<feature type="binding site" evidence="6">
    <location>
        <position position="272"/>
    </location>
    <ligand>
        <name>S-adenosyl-L-methionine</name>
        <dbReference type="ChEBI" id="CHEBI:59789"/>
    </ligand>
</feature>
<keyword evidence="8" id="KW-1185">Reference proteome</keyword>
<dbReference type="Pfam" id="PF05958">
    <property type="entry name" value="tRNA_U5-meth_tr"/>
    <property type="match status" value="1"/>
</dbReference>
<dbReference type="EMBL" id="JBHUEN010000043">
    <property type="protein sequence ID" value="MFD1882699.1"/>
    <property type="molecule type" value="Genomic_DNA"/>
</dbReference>
<evidence type="ECO:0000256" key="4">
    <source>
        <dbReference type="ARBA" id="ARBA00022691"/>
    </source>
</evidence>
<evidence type="ECO:0000313" key="7">
    <source>
        <dbReference type="EMBL" id="MFD1882699.1"/>
    </source>
</evidence>
<dbReference type="Gene3D" id="3.40.50.150">
    <property type="entry name" value="Vaccinia Virus protein VP39"/>
    <property type="match status" value="1"/>
</dbReference>
<dbReference type="CDD" id="cd02440">
    <property type="entry name" value="AdoMet_MTases"/>
    <property type="match status" value="1"/>
</dbReference>
<keyword evidence="2 6" id="KW-0489">Methyltransferase</keyword>
<proteinExistence type="inferred from homology"/>
<dbReference type="Proteomes" id="UP001597213">
    <property type="component" value="Unassembled WGS sequence"/>
</dbReference>
<feature type="binding site" evidence="6">
    <location>
        <position position="340"/>
    </location>
    <ligand>
        <name>S-adenosyl-L-methionine</name>
        <dbReference type="ChEBI" id="CHEBI:59789"/>
    </ligand>
</feature>
<sequence length="409" mass="43325">MTVALIERLGRRAEGVGVDEAGARIIAPLTLPDETVAGDISDGRMAEPRILTASPFRVEPPCAYFGRCGGCALQHASDRFVADWKCAQPVQALAAHGITARVDGISTSPPRSRRRATLAGKRSRKGAQIGFHARASDVIVDIQDCLVLRPAIVAALPLFRQIVAAGGSRAGECALAVTEGPAGLDVTVTGGREPDAALFQTLAMLAEQGDLARLTWNDRIIALRRPPALPIGGAQLIPPPGGFLQATVEGQTALTAVVAEACKGAERIVDLFAGSGTFALPLSRRARVHAVEGLAAPLAALDSAWRQAAGRPILTTELRDLARNPLLTTELNSFDAIVIDPPRAGAEAQAAQIAASNVPVVAWISCDAVSFARDTRKMLDGGYDMTRFFVIDQFRWSAHIETAAIFRRR</sequence>
<dbReference type="GO" id="GO:0032259">
    <property type="term" value="P:methylation"/>
    <property type="evidence" value="ECO:0007669"/>
    <property type="project" value="UniProtKB-KW"/>
</dbReference>
<dbReference type="GO" id="GO:0008168">
    <property type="term" value="F:methyltransferase activity"/>
    <property type="evidence" value="ECO:0007669"/>
    <property type="project" value="UniProtKB-KW"/>
</dbReference>
<feature type="binding site" evidence="6">
    <location>
        <position position="292"/>
    </location>
    <ligand>
        <name>S-adenosyl-L-methionine</name>
        <dbReference type="ChEBI" id="CHEBI:59789"/>
    </ligand>
</feature>
<protein>
    <submittedName>
        <fullName evidence="7">Class I SAM-dependent RNA methyltransferase</fullName>
        <ecNumber evidence="7">2.1.1.-</ecNumber>
    </submittedName>
</protein>
<dbReference type="SUPFAM" id="SSF53335">
    <property type="entry name" value="S-adenosyl-L-methionine-dependent methyltransferases"/>
    <property type="match status" value="1"/>
</dbReference>
<keyword evidence="3 6" id="KW-0808">Transferase</keyword>
<dbReference type="InterPro" id="IPR012340">
    <property type="entry name" value="NA-bd_OB-fold"/>
</dbReference>
<accession>A0ABW4R8X9</accession>
<dbReference type="InterPro" id="IPR010280">
    <property type="entry name" value="U5_MeTrfase_fam"/>
</dbReference>
<comment type="similarity">
    <text evidence="6">Belongs to the class I-like SAM-binding methyltransferase superfamily. RNA M5U methyltransferase family.</text>
</comment>
<evidence type="ECO:0000256" key="1">
    <source>
        <dbReference type="ARBA" id="ARBA00022485"/>
    </source>
</evidence>
<feature type="binding site" evidence="6">
    <location>
        <position position="245"/>
    </location>
    <ligand>
        <name>S-adenosyl-L-methionine</name>
        <dbReference type="ChEBI" id="CHEBI:59789"/>
    </ligand>
</feature>
<dbReference type="PROSITE" id="PS51687">
    <property type="entry name" value="SAM_MT_RNA_M5U"/>
    <property type="match status" value="1"/>
</dbReference>
<evidence type="ECO:0000313" key="8">
    <source>
        <dbReference type="Proteomes" id="UP001597213"/>
    </source>
</evidence>
<evidence type="ECO:0000256" key="3">
    <source>
        <dbReference type="ARBA" id="ARBA00022679"/>
    </source>
</evidence>
<dbReference type="Gene3D" id="2.40.50.140">
    <property type="entry name" value="Nucleic acid-binding proteins"/>
    <property type="match status" value="1"/>
</dbReference>
<name>A0ABW4R8X9_9RHOB</name>
<evidence type="ECO:0000256" key="5">
    <source>
        <dbReference type="ARBA" id="ARBA00023014"/>
    </source>
</evidence>
<reference evidence="8" key="1">
    <citation type="journal article" date="2019" name="Int. J. Syst. Evol. Microbiol.">
        <title>The Global Catalogue of Microorganisms (GCM) 10K type strain sequencing project: providing services to taxonomists for standard genome sequencing and annotation.</title>
        <authorList>
            <consortium name="The Broad Institute Genomics Platform"/>
            <consortium name="The Broad Institute Genome Sequencing Center for Infectious Disease"/>
            <person name="Wu L."/>
            <person name="Ma J."/>
        </authorList>
    </citation>
    <scope>NUCLEOTIDE SEQUENCE [LARGE SCALE GENOMIC DNA]</scope>
    <source>
        <strain evidence="8">CCUG 56029</strain>
    </source>
</reference>
<dbReference type="RefSeq" id="WP_379143471.1">
    <property type="nucleotide sequence ID" value="NZ_JBHUEN010000043.1"/>
</dbReference>
<dbReference type="PANTHER" id="PTHR11061:SF49">
    <property type="entry name" value="23S RRNA (URACIL(1939)-C(5))-METHYLTRANSFERASE RLMD"/>
    <property type="match status" value="1"/>
</dbReference>
<dbReference type="PANTHER" id="PTHR11061">
    <property type="entry name" value="RNA M5U METHYLTRANSFERASE"/>
    <property type="match status" value="1"/>
</dbReference>
<gene>
    <name evidence="7" type="ORF">ACFSCT_13325</name>
</gene>
<comment type="caution">
    <text evidence="7">The sequence shown here is derived from an EMBL/GenBank/DDBJ whole genome shotgun (WGS) entry which is preliminary data.</text>
</comment>
<dbReference type="EC" id="2.1.1.-" evidence="7"/>
<keyword evidence="5" id="KW-0411">Iron-sulfur</keyword>
<evidence type="ECO:0000256" key="2">
    <source>
        <dbReference type="ARBA" id="ARBA00022603"/>
    </source>
</evidence>
<dbReference type="InterPro" id="IPR029063">
    <property type="entry name" value="SAM-dependent_MTases_sf"/>
</dbReference>
<organism evidence="7 8">
    <name type="scientific">Paracoccus pacificus</name>
    <dbReference type="NCBI Taxonomy" id="1463598"/>
    <lineage>
        <taxon>Bacteria</taxon>
        <taxon>Pseudomonadati</taxon>
        <taxon>Pseudomonadota</taxon>
        <taxon>Alphaproteobacteria</taxon>
        <taxon>Rhodobacterales</taxon>
        <taxon>Paracoccaceae</taxon>
        <taxon>Paracoccus</taxon>
    </lineage>
</organism>
<keyword evidence="4 6" id="KW-0949">S-adenosyl-L-methionine</keyword>
<keyword evidence="1" id="KW-0479">Metal-binding</keyword>
<keyword evidence="1" id="KW-0004">4Fe-4S</keyword>
<evidence type="ECO:0000256" key="6">
    <source>
        <dbReference type="PROSITE-ProRule" id="PRU01024"/>
    </source>
</evidence>
<dbReference type="Gene3D" id="2.40.50.1070">
    <property type="match status" value="1"/>
</dbReference>